<comment type="pathway">
    <text evidence="3 10">Carbohydrate degradation; pentose phosphate pathway; D-glyceraldehyde 3-phosphate and beta-D-fructose 6-phosphate from D-ribose 5-phosphate and D-xylulose 5-phosphate (non-oxidative stage): step 2/3.</text>
</comment>
<evidence type="ECO:0000256" key="7">
    <source>
        <dbReference type="ARBA" id="ARBA00022679"/>
    </source>
</evidence>
<dbReference type="SUPFAM" id="SSF51569">
    <property type="entry name" value="Aldolase"/>
    <property type="match status" value="1"/>
</dbReference>
<dbReference type="OrthoDB" id="140919at2"/>
<name>A0A517TU82_9BACT</name>
<feature type="active site" description="Schiff-base intermediate with substrate" evidence="10">
    <location>
        <position position="140"/>
    </location>
</feature>
<protein>
    <recommendedName>
        <fullName evidence="5 10">Transaldolase</fullName>
        <ecNumber evidence="5 10">2.2.1.2</ecNumber>
    </recommendedName>
</protein>
<dbReference type="PANTHER" id="PTHR10683">
    <property type="entry name" value="TRANSALDOLASE"/>
    <property type="match status" value="1"/>
</dbReference>
<evidence type="ECO:0000256" key="5">
    <source>
        <dbReference type="ARBA" id="ARBA00013151"/>
    </source>
</evidence>
<evidence type="ECO:0000256" key="6">
    <source>
        <dbReference type="ARBA" id="ARBA00022490"/>
    </source>
</evidence>
<gene>
    <name evidence="10 11" type="primary">tal</name>
    <name evidence="11" type="ORF">I41_10870</name>
</gene>
<keyword evidence="12" id="KW-1185">Reference proteome</keyword>
<dbReference type="InterPro" id="IPR004732">
    <property type="entry name" value="Transaldolase_2"/>
</dbReference>
<evidence type="ECO:0000313" key="11">
    <source>
        <dbReference type="EMBL" id="QDT71925.1"/>
    </source>
</evidence>
<dbReference type="HAMAP" id="MF_00493">
    <property type="entry name" value="Transaldolase_2"/>
    <property type="match status" value="1"/>
</dbReference>
<dbReference type="AlphaFoldDB" id="A0A517TU82"/>
<dbReference type="EC" id="2.2.1.2" evidence="5 10"/>
<keyword evidence="6 10" id="KW-0963">Cytoplasm</keyword>
<dbReference type="InterPro" id="IPR001585">
    <property type="entry name" value="TAL/FSA"/>
</dbReference>
<dbReference type="EMBL" id="CP036339">
    <property type="protein sequence ID" value="QDT71925.1"/>
    <property type="molecule type" value="Genomic_DNA"/>
</dbReference>
<keyword evidence="7 10" id="KW-0808">Transferase</keyword>
<accession>A0A517TU82</accession>
<dbReference type="Pfam" id="PF00923">
    <property type="entry name" value="TAL_FSA"/>
    <property type="match status" value="1"/>
</dbReference>
<dbReference type="RefSeq" id="WP_145431538.1">
    <property type="nucleotide sequence ID" value="NZ_CP036339.1"/>
</dbReference>
<evidence type="ECO:0000256" key="1">
    <source>
        <dbReference type="ARBA" id="ARBA00003518"/>
    </source>
</evidence>
<organism evidence="11 12">
    <name type="scientific">Lacipirellula limnantheis</name>
    <dbReference type="NCBI Taxonomy" id="2528024"/>
    <lineage>
        <taxon>Bacteria</taxon>
        <taxon>Pseudomonadati</taxon>
        <taxon>Planctomycetota</taxon>
        <taxon>Planctomycetia</taxon>
        <taxon>Pirellulales</taxon>
        <taxon>Lacipirellulaceae</taxon>
        <taxon>Lacipirellula</taxon>
    </lineage>
</organism>
<dbReference type="PIRSF" id="PIRSF036915">
    <property type="entry name" value="Trnald_Bac_Plnt"/>
    <property type="match status" value="1"/>
</dbReference>
<comment type="similarity">
    <text evidence="4 10">Belongs to the transaldolase family. Type 2 subfamily.</text>
</comment>
<reference evidence="11 12" key="1">
    <citation type="submission" date="2019-02" db="EMBL/GenBank/DDBJ databases">
        <title>Deep-cultivation of Planctomycetes and their phenomic and genomic characterization uncovers novel biology.</title>
        <authorList>
            <person name="Wiegand S."/>
            <person name="Jogler M."/>
            <person name="Boedeker C."/>
            <person name="Pinto D."/>
            <person name="Vollmers J."/>
            <person name="Rivas-Marin E."/>
            <person name="Kohn T."/>
            <person name="Peeters S.H."/>
            <person name="Heuer A."/>
            <person name="Rast P."/>
            <person name="Oberbeckmann S."/>
            <person name="Bunk B."/>
            <person name="Jeske O."/>
            <person name="Meyerdierks A."/>
            <person name="Storesund J.E."/>
            <person name="Kallscheuer N."/>
            <person name="Luecker S."/>
            <person name="Lage O.M."/>
            <person name="Pohl T."/>
            <person name="Merkel B.J."/>
            <person name="Hornburger P."/>
            <person name="Mueller R.-W."/>
            <person name="Bruemmer F."/>
            <person name="Labrenz M."/>
            <person name="Spormann A.M."/>
            <person name="Op den Camp H."/>
            <person name="Overmann J."/>
            <person name="Amann R."/>
            <person name="Jetten M.S.M."/>
            <person name="Mascher T."/>
            <person name="Medema M.H."/>
            <person name="Devos D.P."/>
            <person name="Kaster A.-K."/>
            <person name="Ovreas L."/>
            <person name="Rohde M."/>
            <person name="Galperin M.Y."/>
            <person name="Jogler C."/>
        </authorList>
    </citation>
    <scope>NUCLEOTIDE SEQUENCE [LARGE SCALE GENOMIC DNA]</scope>
    <source>
        <strain evidence="11 12">I41</strain>
    </source>
</reference>
<evidence type="ECO:0000256" key="4">
    <source>
        <dbReference type="ARBA" id="ARBA00008426"/>
    </source>
</evidence>
<dbReference type="GO" id="GO:0005737">
    <property type="term" value="C:cytoplasm"/>
    <property type="evidence" value="ECO:0007669"/>
    <property type="project" value="UniProtKB-SubCell"/>
</dbReference>
<dbReference type="InterPro" id="IPR013785">
    <property type="entry name" value="Aldolase_TIM"/>
</dbReference>
<evidence type="ECO:0000256" key="8">
    <source>
        <dbReference type="ARBA" id="ARBA00023126"/>
    </source>
</evidence>
<evidence type="ECO:0000256" key="2">
    <source>
        <dbReference type="ARBA" id="ARBA00004496"/>
    </source>
</evidence>
<evidence type="ECO:0000256" key="9">
    <source>
        <dbReference type="ARBA" id="ARBA00023270"/>
    </source>
</evidence>
<dbReference type="Proteomes" id="UP000317909">
    <property type="component" value="Chromosome"/>
</dbReference>
<dbReference type="GO" id="GO:0006098">
    <property type="term" value="P:pentose-phosphate shunt"/>
    <property type="evidence" value="ECO:0007669"/>
    <property type="project" value="UniProtKB-UniRule"/>
</dbReference>
<dbReference type="GO" id="GO:0005975">
    <property type="term" value="P:carbohydrate metabolic process"/>
    <property type="evidence" value="ECO:0007669"/>
    <property type="project" value="InterPro"/>
</dbReference>
<proteinExistence type="inferred from homology"/>
<sequence length="349" mass="38367">MPSPIESIVAAGTKIWLDSVDPDLVRANRALGASGATSNPIIISDLIKTGRFDDQLAKLLRSGLADADAAWALTDQVVAGAQEVFRPVWDQTHGDDGYVSFELDPLLEDVNCQLAIEERSQRYIELGTHWSKERPNRMIKVPATPAGLGALEELCARGISLNVTLVFSMRQYEAARDAVWRGAQRRNTLDAFKSVYSIFISRLDVYTEKYVPSLSEAAQGQVGLVNAKQIWRANQTFWADKKTPLKQEIVFASTGTKRASDPPWKYVEALVGSDIQTNPPATNDAVQASGRTFSRTIDDLPPAEVLSEIAAKVDGVHMEQTLMEEGLRKFADPQKALLALLEIKRSSLA</sequence>
<keyword evidence="8 10" id="KW-0570">Pentose shunt</keyword>
<comment type="function">
    <text evidence="1 10">Transaldolase is important for the balance of metabolites in the pentose-phosphate pathway.</text>
</comment>
<evidence type="ECO:0000313" key="12">
    <source>
        <dbReference type="Proteomes" id="UP000317909"/>
    </source>
</evidence>
<evidence type="ECO:0000256" key="3">
    <source>
        <dbReference type="ARBA" id="ARBA00004857"/>
    </source>
</evidence>
<dbReference type="UniPathway" id="UPA00115">
    <property type="reaction ID" value="UER00414"/>
</dbReference>
<comment type="subcellular location">
    <subcellularLocation>
        <location evidence="2 10">Cytoplasm</location>
    </subcellularLocation>
</comment>
<comment type="catalytic activity">
    <reaction evidence="10">
        <text>D-sedoheptulose 7-phosphate + D-glyceraldehyde 3-phosphate = D-erythrose 4-phosphate + beta-D-fructose 6-phosphate</text>
        <dbReference type="Rhea" id="RHEA:17053"/>
        <dbReference type="ChEBI" id="CHEBI:16897"/>
        <dbReference type="ChEBI" id="CHEBI:57483"/>
        <dbReference type="ChEBI" id="CHEBI:57634"/>
        <dbReference type="ChEBI" id="CHEBI:59776"/>
        <dbReference type="EC" id="2.2.1.2"/>
    </reaction>
</comment>
<dbReference type="GO" id="GO:0004801">
    <property type="term" value="F:transaldolase activity"/>
    <property type="evidence" value="ECO:0007669"/>
    <property type="project" value="UniProtKB-UniRule"/>
</dbReference>
<evidence type="ECO:0000256" key="10">
    <source>
        <dbReference type="HAMAP-Rule" id="MF_00493"/>
    </source>
</evidence>
<dbReference type="KEGG" id="llh:I41_10870"/>
<keyword evidence="9 10" id="KW-0704">Schiff base</keyword>
<dbReference type="Gene3D" id="3.20.20.70">
    <property type="entry name" value="Aldolase class I"/>
    <property type="match status" value="1"/>
</dbReference>
<dbReference type="PANTHER" id="PTHR10683:SF31">
    <property type="entry name" value="TRANSALDOLASE"/>
    <property type="match status" value="1"/>
</dbReference>